<keyword evidence="2" id="KW-1185">Reference proteome</keyword>
<evidence type="ECO:0000313" key="1">
    <source>
        <dbReference type="EMBL" id="CAG8663315.1"/>
    </source>
</evidence>
<comment type="caution">
    <text evidence="1">The sequence shown here is derived from an EMBL/GenBank/DDBJ whole genome shotgun (WGS) entry which is preliminary data.</text>
</comment>
<gene>
    <name evidence="1" type="ORF">AGERDE_LOCUS11923</name>
</gene>
<feature type="non-terminal residue" evidence="1">
    <location>
        <position position="1"/>
    </location>
</feature>
<accession>A0A9N9E9C9</accession>
<organism evidence="1 2">
    <name type="scientific">Ambispora gerdemannii</name>
    <dbReference type="NCBI Taxonomy" id="144530"/>
    <lineage>
        <taxon>Eukaryota</taxon>
        <taxon>Fungi</taxon>
        <taxon>Fungi incertae sedis</taxon>
        <taxon>Mucoromycota</taxon>
        <taxon>Glomeromycotina</taxon>
        <taxon>Glomeromycetes</taxon>
        <taxon>Archaeosporales</taxon>
        <taxon>Ambisporaceae</taxon>
        <taxon>Ambispora</taxon>
    </lineage>
</organism>
<dbReference type="AlphaFoldDB" id="A0A9N9E9C9"/>
<dbReference type="OrthoDB" id="2339353at2759"/>
<name>A0A9N9E9C9_9GLOM</name>
<dbReference type="Proteomes" id="UP000789831">
    <property type="component" value="Unassembled WGS sequence"/>
</dbReference>
<dbReference type="EMBL" id="CAJVPL010006251">
    <property type="protein sequence ID" value="CAG8663315.1"/>
    <property type="molecule type" value="Genomic_DNA"/>
</dbReference>
<evidence type="ECO:0000313" key="2">
    <source>
        <dbReference type="Proteomes" id="UP000789831"/>
    </source>
</evidence>
<reference evidence="1" key="1">
    <citation type="submission" date="2021-06" db="EMBL/GenBank/DDBJ databases">
        <authorList>
            <person name="Kallberg Y."/>
            <person name="Tangrot J."/>
            <person name="Rosling A."/>
        </authorList>
    </citation>
    <scope>NUCLEOTIDE SEQUENCE</scope>
    <source>
        <strain evidence="1">MT106</strain>
    </source>
</reference>
<proteinExistence type="predicted"/>
<sequence length="284" mass="31351">ASSYGSPPLSTPTLVNCSERISSIYKNGSDQFLIQQIYFMIKKNLSGLAVISFNIRNTSSNLGKQSMTVLPYYPDATLFVSSINDNNRESLGYGQYNLLRVAKSVRYILTDNPVNILSGNPKHDIIPYITSNTQTFASFAAGYGAITVLEMRPNSFAVETEKEISTLTVVDIFGAIGGFHSATKTFYGILFGASIIGPLGCIQSLPGVKSKVRNKLRINLGQIFSDLDNTDTTEKNGEEARITALEERQKKLELFLKECVVDVGILDDKKDKRTIIDKILCRHV</sequence>
<protein>
    <submittedName>
        <fullName evidence="1">2133_t:CDS:1</fullName>
    </submittedName>
</protein>